<dbReference type="EMBL" id="AMWE01000002">
    <property type="protein sequence ID" value="ERO58971.1"/>
    <property type="molecule type" value="Genomic_DNA"/>
</dbReference>
<evidence type="ECO:0000313" key="1">
    <source>
        <dbReference type="EMBL" id="ERO58971.1"/>
    </source>
</evidence>
<dbReference type="AlphaFoldDB" id="A0AAV3KFV1"/>
<sequence length="56" mass="6718">MTSRGLVMTFEQQTFEKLTFENRFLYPTRARLNAYLIQHIFLLNTDALKHQGNHYV</sequence>
<dbReference type="Proteomes" id="UP000017142">
    <property type="component" value="Unassembled WGS sequence"/>
</dbReference>
<gene>
    <name evidence="1" type="ORF">A544_2152</name>
</gene>
<evidence type="ECO:0000313" key="2">
    <source>
        <dbReference type="Proteomes" id="UP000017142"/>
    </source>
</evidence>
<proteinExistence type="predicted"/>
<accession>A0AAV3KFV1</accession>
<comment type="caution">
    <text evidence="1">The sequence shown here is derived from an EMBL/GenBank/DDBJ whole genome shotgun (WGS) entry which is preliminary data.</text>
</comment>
<protein>
    <submittedName>
        <fullName evidence="1">Uncharacterized protein</fullName>
    </submittedName>
</protein>
<reference evidence="2" key="1">
    <citation type="journal article" date="2013" name="Diversity">
        <title>Genome Sequence of Dickeya solani, a New soft Rot Pathogen of Potato, Suggests its Emergence May Be Related to a Novel Combination of Non-Ribosomal Peptide/Polyketide Synthetase Clusters.</title>
        <authorList>
            <person name="Garlant L."/>
            <person name="Koskinen P."/>
            <person name="Rouhiainen L."/>
            <person name="Laine P."/>
            <person name="Paulin L."/>
            <person name="Auvinen P."/>
            <person name="Holm L."/>
            <person name="Pirhonen M."/>
        </authorList>
    </citation>
    <scope>NUCLEOTIDE SEQUENCE [LARGE SCALE GENOMIC DNA]</scope>
    <source>
        <strain evidence="2">D s0432-1</strain>
    </source>
</reference>
<organism evidence="1 2">
    <name type="scientific">Dickeya solani D s0432-1</name>
    <dbReference type="NCBI Taxonomy" id="1231725"/>
    <lineage>
        <taxon>Bacteria</taxon>
        <taxon>Pseudomonadati</taxon>
        <taxon>Pseudomonadota</taxon>
        <taxon>Gammaproteobacteria</taxon>
        <taxon>Enterobacterales</taxon>
        <taxon>Pectobacteriaceae</taxon>
        <taxon>Dickeya</taxon>
    </lineage>
</organism>
<name>A0AAV3KFV1_9GAMM</name>